<evidence type="ECO:0000313" key="1">
    <source>
        <dbReference type="EMBL" id="KAJ0228618.1"/>
    </source>
</evidence>
<organism evidence="1 2">
    <name type="scientific">Lactuca sativa</name>
    <name type="common">Garden lettuce</name>
    <dbReference type="NCBI Taxonomy" id="4236"/>
    <lineage>
        <taxon>Eukaryota</taxon>
        <taxon>Viridiplantae</taxon>
        <taxon>Streptophyta</taxon>
        <taxon>Embryophyta</taxon>
        <taxon>Tracheophyta</taxon>
        <taxon>Spermatophyta</taxon>
        <taxon>Magnoliopsida</taxon>
        <taxon>eudicotyledons</taxon>
        <taxon>Gunneridae</taxon>
        <taxon>Pentapetalae</taxon>
        <taxon>asterids</taxon>
        <taxon>campanulids</taxon>
        <taxon>Asterales</taxon>
        <taxon>Asteraceae</taxon>
        <taxon>Cichorioideae</taxon>
        <taxon>Cichorieae</taxon>
        <taxon>Lactucinae</taxon>
        <taxon>Lactuca</taxon>
    </lineage>
</organism>
<keyword evidence="2" id="KW-1185">Reference proteome</keyword>
<gene>
    <name evidence="1" type="ORF">LSAT_V11C100048420</name>
</gene>
<comment type="caution">
    <text evidence="1">The sequence shown here is derived from an EMBL/GenBank/DDBJ whole genome shotgun (WGS) entry which is preliminary data.</text>
</comment>
<evidence type="ECO:0000313" key="2">
    <source>
        <dbReference type="Proteomes" id="UP000235145"/>
    </source>
</evidence>
<reference evidence="1 2" key="1">
    <citation type="journal article" date="2017" name="Nat. Commun.">
        <title>Genome assembly with in vitro proximity ligation data and whole-genome triplication in lettuce.</title>
        <authorList>
            <person name="Reyes-Chin-Wo S."/>
            <person name="Wang Z."/>
            <person name="Yang X."/>
            <person name="Kozik A."/>
            <person name="Arikit S."/>
            <person name="Song C."/>
            <person name="Xia L."/>
            <person name="Froenicke L."/>
            <person name="Lavelle D.O."/>
            <person name="Truco M.J."/>
            <person name="Xia R."/>
            <person name="Zhu S."/>
            <person name="Xu C."/>
            <person name="Xu H."/>
            <person name="Xu X."/>
            <person name="Cox K."/>
            <person name="Korf I."/>
            <person name="Meyers B.C."/>
            <person name="Michelmore R.W."/>
        </authorList>
    </citation>
    <scope>NUCLEOTIDE SEQUENCE [LARGE SCALE GENOMIC DNA]</scope>
    <source>
        <strain evidence="2">cv. Salinas</strain>
        <tissue evidence="1">Seedlings</tissue>
    </source>
</reference>
<protein>
    <submittedName>
        <fullName evidence="1">Uncharacterized protein</fullName>
    </submittedName>
</protein>
<dbReference type="Proteomes" id="UP000235145">
    <property type="component" value="Unassembled WGS sequence"/>
</dbReference>
<dbReference type="EMBL" id="NBSK02000001">
    <property type="protein sequence ID" value="KAJ0228618.1"/>
    <property type="molecule type" value="Genomic_DNA"/>
</dbReference>
<dbReference type="AlphaFoldDB" id="A0A9R1WRZ4"/>
<accession>A0A9R1WRZ4</accession>
<proteinExistence type="predicted"/>
<name>A0A9R1WRZ4_LACSA</name>
<sequence>MNVEIEVETDDRTRMFIGTLWESKTNVTGAYLLLEVGLKTFGANRIPEFHLLTQAAEKMGKLCGSYQCRQKKKKKKKKLRLL</sequence>